<feature type="compositionally biased region" description="Polar residues" evidence="1">
    <location>
        <begin position="30"/>
        <end position="40"/>
    </location>
</feature>
<evidence type="ECO:0000256" key="1">
    <source>
        <dbReference type="SAM" id="MobiDB-lite"/>
    </source>
</evidence>
<feature type="compositionally biased region" description="Basic and acidic residues" evidence="1">
    <location>
        <begin position="527"/>
        <end position="540"/>
    </location>
</feature>
<dbReference type="InterPro" id="IPR002048">
    <property type="entry name" value="EF_hand_dom"/>
</dbReference>
<feature type="compositionally biased region" description="Basic and acidic residues" evidence="1">
    <location>
        <begin position="45"/>
        <end position="54"/>
    </location>
</feature>
<feature type="compositionally biased region" description="Low complexity" evidence="1">
    <location>
        <begin position="760"/>
        <end position="772"/>
    </location>
</feature>
<dbReference type="Gene3D" id="1.10.238.10">
    <property type="entry name" value="EF-hand"/>
    <property type="match status" value="1"/>
</dbReference>
<dbReference type="InterPro" id="IPR001611">
    <property type="entry name" value="Leu-rich_rpt"/>
</dbReference>
<accession>A0ABY7FPP2</accession>
<feature type="region of interest" description="Disordered" evidence="1">
    <location>
        <begin position="719"/>
        <end position="797"/>
    </location>
</feature>
<dbReference type="InterPro" id="IPR052394">
    <property type="entry name" value="LRR-containing"/>
</dbReference>
<dbReference type="InterPro" id="IPR032675">
    <property type="entry name" value="LRR_dom_sf"/>
</dbReference>
<dbReference type="Pfam" id="PF13516">
    <property type="entry name" value="LRR_6"/>
    <property type="match status" value="5"/>
</dbReference>
<dbReference type="Gene3D" id="3.80.10.10">
    <property type="entry name" value="Ribonuclease Inhibitor"/>
    <property type="match status" value="2"/>
</dbReference>
<feature type="compositionally biased region" description="Basic and acidic residues" evidence="1">
    <location>
        <begin position="720"/>
        <end position="759"/>
    </location>
</feature>
<dbReference type="Proteomes" id="UP001164746">
    <property type="component" value="Chromosome 13"/>
</dbReference>
<feature type="region of interest" description="Disordered" evidence="1">
    <location>
        <begin position="527"/>
        <end position="592"/>
    </location>
</feature>
<keyword evidence="3" id="KW-1185">Reference proteome</keyword>
<feature type="compositionally biased region" description="Low complexity" evidence="1">
    <location>
        <begin position="541"/>
        <end position="573"/>
    </location>
</feature>
<dbReference type="EMBL" id="CP111024">
    <property type="protein sequence ID" value="WAR23294.1"/>
    <property type="molecule type" value="Genomic_DNA"/>
</dbReference>
<dbReference type="PANTHER" id="PTHR24114">
    <property type="entry name" value="LEUCINE RICH REPEAT FAMILY PROTEIN"/>
    <property type="match status" value="1"/>
</dbReference>
<name>A0ABY7FPP2_MYAAR</name>
<protein>
    <submittedName>
        <fullName evidence="2">LR74A-like protein</fullName>
    </submittedName>
</protein>
<evidence type="ECO:0000313" key="3">
    <source>
        <dbReference type="Proteomes" id="UP001164746"/>
    </source>
</evidence>
<dbReference type="SUPFAM" id="SSF52047">
    <property type="entry name" value="RNI-like"/>
    <property type="match status" value="1"/>
</dbReference>
<dbReference type="InterPro" id="IPR011992">
    <property type="entry name" value="EF-hand-dom_pair"/>
</dbReference>
<dbReference type="CDD" id="cd00051">
    <property type="entry name" value="EFh"/>
    <property type="match status" value="1"/>
</dbReference>
<organism evidence="2 3">
    <name type="scientific">Mya arenaria</name>
    <name type="common">Soft-shell clam</name>
    <dbReference type="NCBI Taxonomy" id="6604"/>
    <lineage>
        <taxon>Eukaryota</taxon>
        <taxon>Metazoa</taxon>
        <taxon>Spiralia</taxon>
        <taxon>Lophotrochozoa</taxon>
        <taxon>Mollusca</taxon>
        <taxon>Bivalvia</taxon>
        <taxon>Autobranchia</taxon>
        <taxon>Heteroconchia</taxon>
        <taxon>Euheterodonta</taxon>
        <taxon>Imparidentia</taxon>
        <taxon>Neoheterodontei</taxon>
        <taxon>Myida</taxon>
        <taxon>Myoidea</taxon>
        <taxon>Myidae</taxon>
        <taxon>Mya</taxon>
    </lineage>
</organism>
<evidence type="ECO:0000313" key="2">
    <source>
        <dbReference type="EMBL" id="WAR23294.1"/>
    </source>
</evidence>
<gene>
    <name evidence="2" type="ORF">MAR_036963</name>
</gene>
<sequence length="826" mass="92173">MVGQAGYRRMAGNTRKVLSSVDMLEMLEQENANDSLAPSVQSQRSEGRRTESRTRAHLTATPHSQKAAGSIHGGQGSNSAQFKEEDLETVLDFKEDDVPYDETGKRCYSRACRKLDVVPSSYILSKLSNSKTIDCKHYGLGPKGTMALSIALVVNMRVTSINLQGNDIGQRGISYLQKMISESHTITELNISDNKLGSFGASAICRMLQDNRSLIKLQMSGEDFTDSDATLLAKVIQVHPDLEEVDLSHNAFSDISAPLFQEMISENSAIHSLDLSWNQFRMAGAQCIAKGLKENPVIHEFNFSWNGIGDDGANEFAKALKVNSVLTSLDLTCCRVAGNGFMKIITAVNLNESLEHLRVGKNNIPEEIAEAGLSLLRSYPVLKLKTLDLSDCTFSPKFEGHVASLREMHHNIDVLHGYSISYGQNNAGKHSTNDILREGFQCLTDFCKENNVALVELFARFDADNSMSVSLQEFQEGLKESGVPMSLYKMELFAQALDKDGDGEVDYRHMFYSNNACASEQHEVRSPASRCETDVERDVTTDTNDVTTDTNDVTTDTNDVTTENSDVTTENNDVTAPPTVNERASRNDIDDDEWPTLRASTEVTRKKIPVIVTHNGEEQFTNLSRRSTGRFYVGGYHKSVTVQNIYSYVNARGPTVTNVRIFPVRRSPSRVVIRVNVEANDASDLLLCDGFWPDFVKCAPWLTRNELLEQYQKGGSWPLPDRRGHMENNRGRSRDGHRFDYEGRRYHSGRTGERGDVGGRRYPPRAGGAASFRGRRGHQRRFTAPRFEARGGQPGNGYSRYDRDINCENRFECLGQIDTSENYNAD</sequence>
<dbReference type="SMART" id="SM00368">
    <property type="entry name" value="LRR_RI"/>
    <property type="match status" value="6"/>
</dbReference>
<dbReference type="SUPFAM" id="SSF47473">
    <property type="entry name" value="EF-hand"/>
    <property type="match status" value="1"/>
</dbReference>
<proteinExistence type="predicted"/>
<feature type="region of interest" description="Disordered" evidence="1">
    <location>
        <begin position="29"/>
        <end position="81"/>
    </location>
</feature>
<reference evidence="2" key="1">
    <citation type="submission" date="2022-11" db="EMBL/GenBank/DDBJ databases">
        <title>Centuries of genome instability and evolution in soft-shell clam transmissible cancer (bioRxiv).</title>
        <authorList>
            <person name="Hart S.F.M."/>
            <person name="Yonemitsu M.A."/>
            <person name="Giersch R.M."/>
            <person name="Beal B.F."/>
            <person name="Arriagada G."/>
            <person name="Davis B.W."/>
            <person name="Ostrander E.A."/>
            <person name="Goff S.P."/>
            <person name="Metzger M.J."/>
        </authorList>
    </citation>
    <scope>NUCLEOTIDE SEQUENCE</scope>
    <source>
        <strain evidence="2">MELC-2E11</strain>
        <tissue evidence="2">Siphon/mantle</tissue>
    </source>
</reference>
<dbReference type="PANTHER" id="PTHR24114:SF2">
    <property type="entry name" value="F-BOX DOMAIN-CONTAINING PROTEIN-RELATED"/>
    <property type="match status" value="1"/>
</dbReference>
<feature type="compositionally biased region" description="Basic residues" evidence="1">
    <location>
        <begin position="773"/>
        <end position="783"/>
    </location>
</feature>